<dbReference type="InterPro" id="IPR011662">
    <property type="entry name" value="Secretin/TonB_short_N"/>
</dbReference>
<dbReference type="EMBL" id="CP008956">
    <property type="protein sequence ID" value="QJQ01052.1"/>
    <property type="molecule type" value="Genomic_DNA"/>
</dbReference>
<dbReference type="PROSITE" id="PS52016">
    <property type="entry name" value="TONB_DEPENDENT_REC_3"/>
    <property type="match status" value="1"/>
</dbReference>
<evidence type="ECO:0000256" key="15">
    <source>
        <dbReference type="RuleBase" id="RU003357"/>
    </source>
</evidence>
<keyword evidence="9" id="KW-0406">Ion transport</keyword>
<keyword evidence="7" id="KW-0732">Signal</keyword>
<dbReference type="Pfam" id="PF00593">
    <property type="entry name" value="TonB_dep_Rec_b-barrel"/>
    <property type="match status" value="1"/>
</dbReference>
<keyword evidence="12 17" id="KW-0675">Receptor</keyword>
<reference evidence="17 18" key="1">
    <citation type="journal article" date="2012" name="J. Bacteriol.">
        <title>Genome sequence of the pathogenic Herbaspirillum seropedicae strain Os34, isolated from rice roots.</title>
        <authorList>
            <person name="Ye W."/>
            <person name="Ye S."/>
            <person name="Liu J."/>
            <person name="Chang S."/>
            <person name="Chen M."/>
            <person name="Zhu B."/>
            <person name="Guo L."/>
            <person name="An Q."/>
        </authorList>
    </citation>
    <scope>NUCLEOTIDE SEQUENCE [LARGE SCALE GENOMIC DNA]</scope>
    <source>
        <strain evidence="17 18">Os34</strain>
    </source>
</reference>
<evidence type="ECO:0000256" key="13">
    <source>
        <dbReference type="ARBA" id="ARBA00023237"/>
    </source>
</evidence>
<dbReference type="InterPro" id="IPR036942">
    <property type="entry name" value="Beta-barrel_TonB_sf"/>
</dbReference>
<keyword evidence="11 14" id="KW-0472">Membrane</keyword>
<comment type="similarity">
    <text evidence="2 14 15">Belongs to the TonB-dependent receptor family.</text>
</comment>
<comment type="subcellular location">
    <subcellularLocation>
        <location evidence="1 14">Cell outer membrane</location>
        <topology evidence="1 14">Multi-pass membrane protein</topology>
    </subcellularLocation>
</comment>
<evidence type="ECO:0000256" key="4">
    <source>
        <dbReference type="ARBA" id="ARBA00022452"/>
    </source>
</evidence>
<evidence type="ECO:0000256" key="3">
    <source>
        <dbReference type="ARBA" id="ARBA00022448"/>
    </source>
</evidence>
<dbReference type="Pfam" id="PF07660">
    <property type="entry name" value="STN"/>
    <property type="match status" value="1"/>
</dbReference>
<evidence type="ECO:0000256" key="7">
    <source>
        <dbReference type="ARBA" id="ARBA00022729"/>
    </source>
</evidence>
<evidence type="ECO:0000256" key="12">
    <source>
        <dbReference type="ARBA" id="ARBA00023170"/>
    </source>
</evidence>
<dbReference type="SMART" id="SM00965">
    <property type="entry name" value="STN"/>
    <property type="match status" value="1"/>
</dbReference>
<sequence>MNFSSEMPNPTCLPSLPCHAGRPGQGLWRLLLAWSLLLVSVAGWSQEAEPARRHYQINAGPLEDALNRFARQAGITLSYASEMVQGRQAPALQGDLAVQEGLARLLAGSGLRAVRAGHSSYAVQWEQPAWSQGAAVPQQAQPLKLVTIVGGRDPLVAGEDESGYAASSSQTATRTATPLLEIPQSLSVVGRAEMEARGADSILDVLRYLPGANTETHGVDPRGYDYFNLRGFINAQNTSNYLNGLRQMVSGFGMFRTEAYGLERVEVLRGAASASFGQADPGGVVNRISKLAGADAPDEILASLGNFQRRQLAADLSGHADDGRLQGRIVGLALDSHTQFSYGNGRAVENDRLYLAPSLKLQLAPQTSLILLADYLQDRNGSSRWTAVRPDGSLTHTLVGDPGIDQQRGEQWSLGWQLEHRLEDQWRLQQDFRQAGLRSQYSVLNPVSLNGSLLGRSSARYDTQLESSQLDTRLQGQWRQGALDHTLLLGLDLTRLRQREQRYRGDAPSLDLAQPVYGLPIAMASQLVAQLAEDMQQSGLYLQDQIRQGPLVWTLGSRYDRVIDTNRNTLAQTRQDTRAHAWSHRLGVAWKLTPTLAPYLNYSTAFLPQPGQDANGQPFAPSHARQLEAGLKFQPQQGRAIYTAALFQITKDHVLSNDPGHANFYVDQSQVRSRGLELEARGELWPGLNLLAAYSYTQALNIAQADPNLRGKSPVLVPRQAASLWLDYTPGDAWPGLGLGGGARYSGASYANADNSVRNAATVLLDAMLRLDQGRWRYSLNVSNLTNRHHTSCLAEPTLTCFWAEERMAVLSARYRW</sequence>
<dbReference type="GO" id="GO:0038023">
    <property type="term" value="F:signaling receptor activity"/>
    <property type="evidence" value="ECO:0007669"/>
    <property type="project" value="InterPro"/>
</dbReference>
<dbReference type="GO" id="GO:0015344">
    <property type="term" value="F:siderophore uptake transmembrane transporter activity"/>
    <property type="evidence" value="ECO:0007669"/>
    <property type="project" value="TreeGrafter"/>
</dbReference>
<keyword evidence="5" id="KW-0410">Iron transport</keyword>
<feature type="domain" description="Secretin/TonB short N-terminal" evidence="16">
    <location>
        <begin position="75"/>
        <end position="126"/>
    </location>
</feature>
<keyword evidence="13 14" id="KW-0998">Cell outer membrane</keyword>
<dbReference type="InterPro" id="IPR010105">
    <property type="entry name" value="TonB_sidphr_rcpt"/>
</dbReference>
<evidence type="ECO:0000256" key="2">
    <source>
        <dbReference type="ARBA" id="ARBA00009810"/>
    </source>
</evidence>
<dbReference type="InterPro" id="IPR037066">
    <property type="entry name" value="Plug_dom_sf"/>
</dbReference>
<dbReference type="Gene3D" id="2.40.170.20">
    <property type="entry name" value="TonB-dependent receptor, beta-barrel domain"/>
    <property type="match status" value="1"/>
</dbReference>
<dbReference type="AlphaFoldDB" id="A0A6M3ZU59"/>
<proteinExistence type="inferred from homology"/>
<evidence type="ECO:0000313" key="17">
    <source>
        <dbReference type="EMBL" id="QJQ01052.1"/>
    </source>
</evidence>
<evidence type="ECO:0000256" key="5">
    <source>
        <dbReference type="ARBA" id="ARBA00022496"/>
    </source>
</evidence>
<dbReference type="GO" id="GO:0015891">
    <property type="term" value="P:siderophore transport"/>
    <property type="evidence" value="ECO:0007669"/>
    <property type="project" value="InterPro"/>
</dbReference>
<evidence type="ECO:0000256" key="1">
    <source>
        <dbReference type="ARBA" id="ARBA00004571"/>
    </source>
</evidence>
<evidence type="ECO:0000256" key="8">
    <source>
        <dbReference type="ARBA" id="ARBA00023004"/>
    </source>
</evidence>
<keyword evidence="3 14" id="KW-0813">Transport</keyword>
<evidence type="ECO:0000256" key="14">
    <source>
        <dbReference type="PROSITE-ProRule" id="PRU01360"/>
    </source>
</evidence>
<dbReference type="PANTHER" id="PTHR32552">
    <property type="entry name" value="FERRICHROME IRON RECEPTOR-RELATED"/>
    <property type="match status" value="1"/>
</dbReference>
<evidence type="ECO:0000256" key="9">
    <source>
        <dbReference type="ARBA" id="ARBA00023065"/>
    </source>
</evidence>
<evidence type="ECO:0000256" key="11">
    <source>
        <dbReference type="ARBA" id="ARBA00023136"/>
    </source>
</evidence>
<evidence type="ECO:0000313" key="18">
    <source>
        <dbReference type="Proteomes" id="UP000501648"/>
    </source>
</evidence>
<dbReference type="RefSeq" id="WP_017454661.1">
    <property type="nucleotide sequence ID" value="NZ_CP008956.1"/>
</dbReference>
<dbReference type="Gene3D" id="2.170.130.10">
    <property type="entry name" value="TonB-dependent receptor, plug domain"/>
    <property type="match status" value="1"/>
</dbReference>
<keyword evidence="6 14" id="KW-0812">Transmembrane</keyword>
<evidence type="ECO:0000256" key="10">
    <source>
        <dbReference type="ARBA" id="ARBA00023077"/>
    </source>
</evidence>
<accession>A0A6M3ZU59</accession>
<dbReference type="InterPro" id="IPR039426">
    <property type="entry name" value="TonB-dep_rcpt-like"/>
</dbReference>
<keyword evidence="10 15" id="KW-0798">TonB box</keyword>
<dbReference type="Proteomes" id="UP000501648">
    <property type="component" value="Chromosome"/>
</dbReference>
<organism evidence="17 18">
    <name type="scientific">Herbaspirillum rubrisubalbicans Os34</name>
    <dbReference type="NCBI Taxonomy" id="1235827"/>
    <lineage>
        <taxon>Bacteria</taxon>
        <taxon>Pseudomonadati</taxon>
        <taxon>Pseudomonadota</taxon>
        <taxon>Betaproteobacteria</taxon>
        <taxon>Burkholderiales</taxon>
        <taxon>Oxalobacteraceae</taxon>
        <taxon>Herbaspirillum</taxon>
    </lineage>
</organism>
<dbReference type="Pfam" id="PF07715">
    <property type="entry name" value="Plug"/>
    <property type="match status" value="1"/>
</dbReference>
<name>A0A6M3ZU59_9BURK</name>
<dbReference type="Gene3D" id="3.55.50.30">
    <property type="match status" value="1"/>
</dbReference>
<dbReference type="InterPro" id="IPR012910">
    <property type="entry name" value="Plug_dom"/>
</dbReference>
<gene>
    <name evidence="17" type="ORF">C798_12640</name>
</gene>
<evidence type="ECO:0000259" key="16">
    <source>
        <dbReference type="SMART" id="SM00965"/>
    </source>
</evidence>
<dbReference type="PANTHER" id="PTHR32552:SF68">
    <property type="entry name" value="FERRICHROME OUTER MEMBRANE TRANSPORTER_PHAGE RECEPTOR"/>
    <property type="match status" value="1"/>
</dbReference>
<keyword evidence="8" id="KW-0408">Iron</keyword>
<evidence type="ECO:0000256" key="6">
    <source>
        <dbReference type="ARBA" id="ARBA00022692"/>
    </source>
</evidence>
<dbReference type="SUPFAM" id="SSF56935">
    <property type="entry name" value="Porins"/>
    <property type="match status" value="1"/>
</dbReference>
<keyword evidence="4 14" id="KW-1134">Transmembrane beta strand</keyword>
<dbReference type="GO" id="GO:0009279">
    <property type="term" value="C:cell outer membrane"/>
    <property type="evidence" value="ECO:0007669"/>
    <property type="project" value="UniProtKB-SubCell"/>
</dbReference>
<dbReference type="InterPro" id="IPR000531">
    <property type="entry name" value="Beta-barrel_TonB"/>
</dbReference>
<dbReference type="NCBIfam" id="TIGR01783">
    <property type="entry name" value="TonB-siderophor"/>
    <property type="match status" value="1"/>
</dbReference>
<dbReference type="CDD" id="cd01347">
    <property type="entry name" value="ligand_gated_channel"/>
    <property type="match status" value="1"/>
</dbReference>
<protein>
    <submittedName>
        <fullName evidence="17">TonB-dependent siderophore receptor</fullName>
    </submittedName>
</protein>